<dbReference type="SUPFAM" id="SSF52540">
    <property type="entry name" value="P-loop containing nucleoside triphosphate hydrolases"/>
    <property type="match status" value="1"/>
</dbReference>
<organism evidence="10 11">
    <name type="scientific">Cucumis melo</name>
    <name type="common">Muskmelon</name>
    <dbReference type="NCBI Taxonomy" id="3656"/>
    <lineage>
        <taxon>Eukaryota</taxon>
        <taxon>Viridiplantae</taxon>
        <taxon>Streptophyta</taxon>
        <taxon>Embryophyta</taxon>
        <taxon>Tracheophyta</taxon>
        <taxon>Spermatophyta</taxon>
        <taxon>Magnoliopsida</taxon>
        <taxon>eudicotyledons</taxon>
        <taxon>Gunneridae</taxon>
        <taxon>Pentapetalae</taxon>
        <taxon>rosids</taxon>
        <taxon>fabids</taxon>
        <taxon>Cucurbitales</taxon>
        <taxon>Cucurbitaceae</taxon>
        <taxon>Benincaseae</taxon>
        <taxon>Cucumis</taxon>
    </lineage>
</organism>
<feature type="transmembrane region" description="Helical" evidence="7">
    <location>
        <begin position="348"/>
        <end position="374"/>
    </location>
</feature>
<dbReference type="PROSITE" id="PS50893">
    <property type="entry name" value="ABC_TRANSPORTER_2"/>
    <property type="match status" value="1"/>
</dbReference>
<keyword evidence="3" id="KW-0547">Nucleotide-binding</keyword>
<dbReference type="SUPFAM" id="SSF90123">
    <property type="entry name" value="ABC transporter transmembrane region"/>
    <property type="match status" value="1"/>
</dbReference>
<dbReference type="PANTHER" id="PTHR24223:SF222">
    <property type="entry name" value="OS01G0902100 PROTEIN"/>
    <property type="match status" value="1"/>
</dbReference>
<keyword evidence="6 7" id="KW-0472">Membrane</keyword>
<evidence type="ECO:0000256" key="7">
    <source>
        <dbReference type="SAM" id="Phobius"/>
    </source>
</evidence>
<evidence type="ECO:0000256" key="6">
    <source>
        <dbReference type="ARBA" id="ARBA00023136"/>
    </source>
</evidence>
<keyword evidence="1" id="KW-0813">Transport</keyword>
<sequence>MEFPHFLPKAIIVDFASFTLSFIICCTALTVNYSKKHNDLEKPLLQKDNDCSYEDGGGFISPGLWSRITFQWLNPLFKRGRNQKLELAHVPCVPQSETAEYASSLLEESLQRKKVECSSLPNAIFLATWKSLALTAIFAGVKTLASFMGPLLITHFVNYLLGKSDDSSNRDGFILAFFFFFAKTAESLTQRELLSDVFYAVFYEGFRVMKNGQIVQSGKYGELMSDSNGELARHVVAHRRFLNGVKPFFEDKSHHKRPHKTHQIEVLDENSSLTLGNGSHSVRTQEEEIQIGRVKWSVYSTFITSAYKGALVPVILLCQVLFQILQMGSNYWISWETEEGKVSREQLLGIFILMSGGSSIFILGQAVVMATIAIETAQRMFLGMVTSIFAAPISFFDAKSSSQILCRSSTDQSTLDTDIPYRLGGLAFALIQLLSIIILMSKGYYISSARELARMIEIQKAPILPHFSETVVGATIIRCFDQEDRFLKKIMNLVDDYPRVWLKIENWSVGQRQLVCLARVLLKKRRILVLDEATASIDTATENIIQETIREETNGCTVITVAHRIPTIIVNDLVLVLDEGKVIEYDSPSRLLKNNSSMFSKLVAEFLGRSSNSHTQSMGNFVNTHANQI</sequence>
<evidence type="ECO:0000259" key="9">
    <source>
        <dbReference type="PROSITE" id="PS50929"/>
    </source>
</evidence>
<proteinExistence type="predicted"/>
<dbReference type="InterPro" id="IPR011527">
    <property type="entry name" value="ABC1_TM_dom"/>
</dbReference>
<evidence type="ECO:0000256" key="3">
    <source>
        <dbReference type="ARBA" id="ARBA00022741"/>
    </source>
</evidence>
<feature type="domain" description="ABC transporter" evidence="8">
    <location>
        <begin position="372"/>
        <end position="604"/>
    </location>
</feature>
<dbReference type="InterPro" id="IPR003439">
    <property type="entry name" value="ABC_transporter-like_ATP-bd"/>
</dbReference>
<feature type="domain" description="ABC transmembrane type-1" evidence="9">
    <location>
        <begin position="314"/>
        <end position="497"/>
    </location>
</feature>
<reference evidence="11" key="1">
    <citation type="submission" date="2025-08" db="UniProtKB">
        <authorList>
            <consortium name="RefSeq"/>
        </authorList>
    </citation>
    <scope>IDENTIFICATION</scope>
    <source>
        <tissue evidence="11">Stem</tissue>
    </source>
</reference>
<dbReference type="Proteomes" id="UP001652600">
    <property type="component" value="Chromosome 10"/>
</dbReference>
<dbReference type="GeneID" id="103489543"/>
<feature type="transmembrane region" description="Helical" evidence="7">
    <location>
        <begin position="419"/>
        <end position="440"/>
    </location>
</feature>
<gene>
    <name evidence="11" type="primary">LOC103489543</name>
</gene>
<feature type="transmembrane region" description="Helical" evidence="7">
    <location>
        <begin position="381"/>
        <end position="399"/>
    </location>
</feature>
<keyword evidence="4" id="KW-0067">ATP-binding</keyword>
<dbReference type="PANTHER" id="PTHR24223">
    <property type="entry name" value="ATP-BINDING CASSETTE SUB-FAMILY C"/>
    <property type="match status" value="1"/>
</dbReference>
<evidence type="ECO:0000256" key="4">
    <source>
        <dbReference type="ARBA" id="ARBA00022840"/>
    </source>
</evidence>
<keyword evidence="10" id="KW-1185">Reference proteome</keyword>
<name>A0ABM3L9Y5_CUCME</name>
<feature type="transmembrane region" description="Helical" evidence="7">
    <location>
        <begin position="310"/>
        <end position="328"/>
    </location>
</feature>
<evidence type="ECO:0000256" key="1">
    <source>
        <dbReference type="ARBA" id="ARBA00022448"/>
    </source>
</evidence>
<dbReference type="Gene3D" id="1.20.1560.10">
    <property type="entry name" value="ABC transporter type 1, transmembrane domain"/>
    <property type="match status" value="1"/>
</dbReference>
<keyword evidence="2 7" id="KW-0812">Transmembrane</keyword>
<accession>A0ABM3L9Y5</accession>
<evidence type="ECO:0000313" key="10">
    <source>
        <dbReference type="Proteomes" id="UP001652600"/>
    </source>
</evidence>
<evidence type="ECO:0000256" key="5">
    <source>
        <dbReference type="ARBA" id="ARBA00022989"/>
    </source>
</evidence>
<dbReference type="InterPro" id="IPR036640">
    <property type="entry name" value="ABC1_TM_sf"/>
</dbReference>
<dbReference type="InterPro" id="IPR050173">
    <property type="entry name" value="ABC_transporter_C-like"/>
</dbReference>
<dbReference type="InterPro" id="IPR027417">
    <property type="entry name" value="P-loop_NTPase"/>
</dbReference>
<evidence type="ECO:0000259" key="8">
    <source>
        <dbReference type="PROSITE" id="PS50893"/>
    </source>
</evidence>
<dbReference type="RefSeq" id="XP_050946841.1">
    <property type="nucleotide sequence ID" value="XM_051090884.1"/>
</dbReference>
<feature type="transmembrane region" description="Helical" evidence="7">
    <location>
        <begin position="12"/>
        <end position="33"/>
    </location>
</feature>
<dbReference type="PROSITE" id="PS50929">
    <property type="entry name" value="ABC_TM1F"/>
    <property type="match status" value="1"/>
</dbReference>
<keyword evidence="5 7" id="KW-1133">Transmembrane helix</keyword>
<evidence type="ECO:0000256" key="2">
    <source>
        <dbReference type="ARBA" id="ARBA00022692"/>
    </source>
</evidence>
<protein>
    <submittedName>
        <fullName evidence="11">ABC transporter C family member 13-like</fullName>
    </submittedName>
</protein>
<dbReference type="Pfam" id="PF00005">
    <property type="entry name" value="ABC_tran"/>
    <property type="match status" value="1"/>
</dbReference>
<dbReference type="Gene3D" id="3.40.50.300">
    <property type="entry name" value="P-loop containing nucleotide triphosphate hydrolases"/>
    <property type="match status" value="1"/>
</dbReference>
<dbReference type="Pfam" id="PF00664">
    <property type="entry name" value="ABC_membrane"/>
    <property type="match status" value="1"/>
</dbReference>
<evidence type="ECO:0000313" key="11">
    <source>
        <dbReference type="RefSeq" id="XP_050946841.1"/>
    </source>
</evidence>